<evidence type="ECO:0000313" key="4">
    <source>
        <dbReference type="Proteomes" id="UP000663828"/>
    </source>
</evidence>
<dbReference type="Proteomes" id="UP000663828">
    <property type="component" value="Unassembled WGS sequence"/>
</dbReference>
<evidence type="ECO:0000313" key="3">
    <source>
        <dbReference type="EMBL" id="CAF1633329.1"/>
    </source>
</evidence>
<evidence type="ECO:0000256" key="1">
    <source>
        <dbReference type="SAM" id="MobiDB-lite"/>
    </source>
</evidence>
<evidence type="ECO:0000313" key="5">
    <source>
        <dbReference type="Proteomes" id="UP000663852"/>
    </source>
</evidence>
<dbReference type="AlphaFoldDB" id="A0A815N7I4"/>
<dbReference type="EMBL" id="CAJNOR010008450">
    <property type="protein sequence ID" value="CAF1633329.1"/>
    <property type="molecule type" value="Genomic_DNA"/>
</dbReference>
<dbReference type="OrthoDB" id="10034940at2759"/>
<protein>
    <submittedName>
        <fullName evidence="2">Uncharacterized protein</fullName>
    </submittedName>
</protein>
<gene>
    <name evidence="2" type="ORF">EDS130_LOCUS38427</name>
    <name evidence="3" type="ORF">XAT740_LOCUS52033</name>
</gene>
<comment type="caution">
    <text evidence="2">The sequence shown here is derived from an EMBL/GenBank/DDBJ whole genome shotgun (WGS) entry which is preliminary data.</text>
</comment>
<proteinExistence type="predicted"/>
<evidence type="ECO:0000313" key="2">
    <source>
        <dbReference type="EMBL" id="CAF1434413.1"/>
    </source>
</evidence>
<reference evidence="2" key="1">
    <citation type="submission" date="2021-02" db="EMBL/GenBank/DDBJ databases">
        <authorList>
            <person name="Nowell W R."/>
        </authorList>
    </citation>
    <scope>NUCLEOTIDE SEQUENCE</scope>
</reference>
<accession>A0A815N7I4</accession>
<dbReference type="Proteomes" id="UP000663852">
    <property type="component" value="Unassembled WGS sequence"/>
</dbReference>
<keyword evidence="4" id="KW-1185">Reference proteome</keyword>
<feature type="region of interest" description="Disordered" evidence="1">
    <location>
        <begin position="271"/>
        <end position="306"/>
    </location>
</feature>
<dbReference type="EMBL" id="CAJNOJ010000400">
    <property type="protein sequence ID" value="CAF1434413.1"/>
    <property type="molecule type" value="Genomic_DNA"/>
</dbReference>
<name>A0A815N7I4_ADIRI</name>
<sequence>MGTKKPTLTEEKPFTTDTSYDDLTIYLAEKSCGENQNQNAMSSYANIDRGTVNLNEALHLTGTLTTKPLVLTKELESLYDARYKTDYFPRGGKKVGKPQAPRYIRTIDNESKITIQLPQGYGIPADPENYFLEVSLVTVNRGAGHHWHVYQFQLHHTDQNVRDDNPVVMPITAENYQKGEIEIELVVIKTRKDHLRQVLSLNPFVQEPNLELTEGCKTIEDLESRYNLLCAQVAFSIVYQMSDGSFVRYPSTTVISNEIVEKKPNPTDEITCPHCSGTLSIKEQKKAQRKRPSAAPSASTKKGRGV</sequence>
<organism evidence="2 5">
    <name type="scientific">Adineta ricciae</name>
    <name type="common">Rotifer</name>
    <dbReference type="NCBI Taxonomy" id="249248"/>
    <lineage>
        <taxon>Eukaryota</taxon>
        <taxon>Metazoa</taxon>
        <taxon>Spiralia</taxon>
        <taxon>Gnathifera</taxon>
        <taxon>Rotifera</taxon>
        <taxon>Eurotatoria</taxon>
        <taxon>Bdelloidea</taxon>
        <taxon>Adinetida</taxon>
        <taxon>Adinetidae</taxon>
        <taxon>Adineta</taxon>
    </lineage>
</organism>